<name>A0A7S4VVN6_9DINO</name>
<organism evidence="3">
    <name type="scientific">Alexandrium monilatum</name>
    <dbReference type="NCBI Taxonomy" id="311494"/>
    <lineage>
        <taxon>Eukaryota</taxon>
        <taxon>Sar</taxon>
        <taxon>Alveolata</taxon>
        <taxon>Dinophyceae</taxon>
        <taxon>Gonyaulacales</taxon>
        <taxon>Pyrocystaceae</taxon>
        <taxon>Alexandrium</taxon>
    </lineage>
</organism>
<keyword evidence="1" id="KW-0175">Coiled coil</keyword>
<sequence>MQRHAILKSLHANSEEELQACQRASREESDLVSSLSSSVEELRGELASQTRQTQLRERSASERLEELEERSRVRERSDGEKMRELEELIQLRVRAAGQKLEELEEQRQFSERTADKKLGELEERLQLAQASGQEARAQASATVAVLRERAGRWKQVRAELRQEVQALQAAAETSAMQRHRSAEAAEEVKMLREVVEEAALEGRRSSEAAQEASELEQQLRQEGAASASEVAALAEELQRTRERHAECLRRGEEEAAEVWEERRCHREEVAEHVAEQQAAAVRAGLEINQAQQRTAAALAAVKQEGLLAESWRTEEREAVVALGREEASLAAEARAALAAESEASQLKVVAASLRAEHAEGLRRSDEAALAAGQKTAELEAEAAQRREEDALEAAAAMSRITTELEHAKQGQAKERIHREEALLQASHEATCRLSEAEDHWCRGHAEEVEVCRNATAAAASELSEMVAEFERSRMRRADETARGQKESEEAVARTLALSAEVSDLQGAHADQAARWEESERRAQEMSGQLLAEMQRQQACRAEEMRQSRAMLAEAEASAARQGAEVQRRGDELAAQAVQQQAELEEFQQRLQAVVAEERHERSSLLTEVGQLRWAEKTAALAGAESLIAAREEAAGALCEVDQRWRGEFADEVGRQEAAREVEQHLRVELAAEVRSREAAGEAALGAAAKARTEVEELQRRHLAEAEHWRREMRAEFECKAEASGEFSRLRLAHEEAVKTLEAEAAQVEEAEHWRASCTEAQEHSEARATSLDAEAQRWRRRHAAEVACWKTALEMAAHHDIVARKSSTEMSQLASEAESLRLEYGEAAKRAEALEEEDVASDAERRAFAAEMSMKVHSWSALRERRDKLRRALVNVRQAIPNAQDAEALAQESRSLAVQLERLRAEAGTTPGEAAAQLRAAVGAWRQRKRRCMAIFDWMQEAHDQARDESSMGQLLEHYNVTTDEALGVSPPSDGALLGHGGVALGVGRKRGR</sequence>
<evidence type="ECO:0000256" key="2">
    <source>
        <dbReference type="SAM" id="MobiDB-lite"/>
    </source>
</evidence>
<proteinExistence type="predicted"/>
<feature type="coiled-coil region" evidence="1">
    <location>
        <begin position="569"/>
        <end position="596"/>
    </location>
</feature>
<dbReference type="EMBL" id="HBNR01089998">
    <property type="protein sequence ID" value="CAE4668752.1"/>
    <property type="molecule type" value="Transcribed_RNA"/>
</dbReference>
<feature type="compositionally biased region" description="Basic and acidic residues" evidence="2">
    <location>
        <begin position="54"/>
        <end position="79"/>
    </location>
</feature>
<feature type="region of interest" description="Disordered" evidence="2">
    <location>
        <begin position="32"/>
        <end position="79"/>
    </location>
</feature>
<feature type="coiled-coil region" evidence="1">
    <location>
        <begin position="803"/>
        <end position="837"/>
    </location>
</feature>
<feature type="compositionally biased region" description="Low complexity" evidence="2">
    <location>
        <begin position="207"/>
        <end position="232"/>
    </location>
</feature>
<evidence type="ECO:0000256" key="1">
    <source>
        <dbReference type="SAM" id="Coils"/>
    </source>
</evidence>
<gene>
    <name evidence="3" type="ORF">AMON00008_LOCUS64572</name>
</gene>
<feature type="region of interest" description="Disordered" evidence="2">
    <location>
        <begin position="201"/>
        <end position="232"/>
    </location>
</feature>
<reference evidence="3" key="1">
    <citation type="submission" date="2021-01" db="EMBL/GenBank/DDBJ databases">
        <authorList>
            <person name="Corre E."/>
            <person name="Pelletier E."/>
            <person name="Niang G."/>
            <person name="Scheremetjew M."/>
            <person name="Finn R."/>
            <person name="Kale V."/>
            <person name="Holt S."/>
            <person name="Cochrane G."/>
            <person name="Meng A."/>
            <person name="Brown T."/>
            <person name="Cohen L."/>
        </authorList>
    </citation>
    <scope>NUCLEOTIDE SEQUENCE</scope>
    <source>
        <strain evidence="3">CCMP3105</strain>
    </source>
</reference>
<accession>A0A7S4VVN6</accession>
<evidence type="ECO:0000313" key="3">
    <source>
        <dbReference type="EMBL" id="CAE4668752.1"/>
    </source>
</evidence>
<dbReference type="AlphaFoldDB" id="A0A7S4VVN6"/>
<protein>
    <submittedName>
        <fullName evidence="3">Uncharacterized protein</fullName>
    </submittedName>
</protein>